<dbReference type="Gramene" id="TraesCS5B02G429100.1">
    <property type="protein sequence ID" value="TraesCS5B02G429100.1"/>
    <property type="gene ID" value="TraesCS5B02G429100"/>
</dbReference>
<keyword evidence="3" id="KW-1185">Reference proteome</keyword>
<proteinExistence type="predicted"/>
<dbReference type="Gramene" id="TraesRN5B0101026500.1">
    <property type="protein sequence ID" value="TraesRN5B0101026500.1"/>
    <property type="gene ID" value="TraesRN5B0101026500"/>
</dbReference>
<dbReference type="InterPro" id="IPR011676">
    <property type="entry name" value="DUF1618"/>
</dbReference>
<reference evidence="2" key="1">
    <citation type="submission" date="2018-08" db="EMBL/GenBank/DDBJ databases">
        <authorList>
            <person name="Rossello M."/>
        </authorList>
    </citation>
    <scope>NUCLEOTIDE SEQUENCE [LARGE SCALE GENOMIC DNA]</scope>
    <source>
        <strain evidence="2">cv. Chinese Spring</strain>
    </source>
</reference>
<organism evidence="2">
    <name type="scientific">Triticum aestivum</name>
    <name type="common">Wheat</name>
    <dbReference type="NCBI Taxonomy" id="4565"/>
    <lineage>
        <taxon>Eukaryota</taxon>
        <taxon>Viridiplantae</taxon>
        <taxon>Streptophyta</taxon>
        <taxon>Embryophyta</taxon>
        <taxon>Tracheophyta</taxon>
        <taxon>Spermatophyta</taxon>
        <taxon>Magnoliopsida</taxon>
        <taxon>Liliopsida</taxon>
        <taxon>Poales</taxon>
        <taxon>Poaceae</taxon>
        <taxon>BOP clade</taxon>
        <taxon>Pooideae</taxon>
        <taxon>Triticodae</taxon>
        <taxon>Triticeae</taxon>
        <taxon>Triticinae</taxon>
        <taxon>Triticum</taxon>
    </lineage>
</organism>
<dbReference type="Proteomes" id="UP000019116">
    <property type="component" value="Chromosome 5B"/>
</dbReference>
<dbReference type="OMA" id="CCTDRMR"/>
<gene>
    <name evidence="2" type="primary">LOC123117123</name>
</gene>
<protein>
    <recommendedName>
        <fullName evidence="1">DUF1618 domain-containing protein</fullName>
    </recommendedName>
</protein>
<dbReference type="EnsemblPlants" id="TraesCS5B02G429100.1">
    <property type="protein sequence ID" value="TraesCS5B02G429100.1"/>
    <property type="gene ID" value="TraesCS5B02G429100"/>
</dbReference>
<dbReference type="PaxDb" id="4565-Traes_5DL_E403FD8FC.2"/>
<evidence type="ECO:0000259" key="1">
    <source>
        <dbReference type="Pfam" id="PF07762"/>
    </source>
</evidence>
<dbReference type="RefSeq" id="XP_044393889.1">
    <property type="nucleotide sequence ID" value="XM_044537954.1"/>
</dbReference>
<accession>A0A3B6LUI5</accession>
<dbReference type="Gramene" id="TraesPARA_EIv1.0_1731860.1">
    <property type="protein sequence ID" value="TraesPARA_EIv1.0_1731860.1.CDS"/>
    <property type="gene ID" value="TraesPARA_EIv1.0_1731860"/>
</dbReference>
<name>A0A3B6LUI5_WHEAT</name>
<sequence length="549" mass="62124">MPTGVAPGSEEEMFLATIVARESEEETAMATEVAPEPEEKTIVFPDWVMLDRFGRTHSHADLDAAREAANKKKTAVEVVTATGHRCCLSFALSDPPEVSYLDLEWPREGSVEPVGPSRLPAYPYVRATDEDLVLFEISIPSQPYDLPSDLFVYTAGRTPWVDQLPLYTEPMVRPFLMSKFTTGILRLPDNSYIVSDLKVYQKKKGPENYSMFVELCVFNSKTKEWKHFLEKPAPQPQDESNTQFPILWSTKEVLAFGRRFLCCVDYLSGVLLCDFSNLESPVLHFVPFPGEDGYCEKLQIMPFLGGKENSKKAQMAKCLAARFRRVSVSQGMMHFVRIDGWCPGLERSQGQQQPLQKITVWTLDIGDGSKFKWKIHWGINLDLLWAQDGFHALDIPRCLPEFPFVCANNPDALCCLLSKEELSGQPWMIMVDMNQEDLQTSTKHVNQQPYNAACVNEKKPMEAHQIFFSNVPLLPTVFSKYLVRPTVIPRDSKLKLAASSSEETGESLSLQCEFEDLKTDDPAWNLLLVGHTKDGFCPQCCTDRMRMMG</sequence>
<reference evidence="2" key="2">
    <citation type="submission" date="2018-10" db="UniProtKB">
        <authorList>
            <consortium name="EnsemblPlants"/>
        </authorList>
    </citation>
    <scope>IDENTIFICATION</scope>
</reference>
<dbReference type="PANTHER" id="PTHR33074">
    <property type="entry name" value="EXPRESSED PROTEIN-RELATED"/>
    <property type="match status" value="1"/>
</dbReference>
<dbReference type="PANTHER" id="PTHR33074:SF87">
    <property type="entry name" value="DUF1618 DOMAIN-CONTAINING PROTEIN"/>
    <property type="match status" value="1"/>
</dbReference>
<evidence type="ECO:0000313" key="3">
    <source>
        <dbReference type="Proteomes" id="UP000019116"/>
    </source>
</evidence>
<dbReference type="KEGG" id="taes:123117123"/>
<dbReference type="Pfam" id="PF07762">
    <property type="entry name" value="DUF1618"/>
    <property type="match status" value="1"/>
</dbReference>
<evidence type="ECO:0000313" key="2">
    <source>
        <dbReference type="EnsemblPlants" id="TraesCS5B02G429100.1"/>
    </source>
</evidence>
<dbReference type="AlphaFoldDB" id="A0A3B6LUI5"/>
<feature type="domain" description="DUF1618" evidence="1">
    <location>
        <begin position="264"/>
        <end position="414"/>
    </location>
</feature>
<dbReference type="Gramene" id="TraesCS5B03G1056800.1">
    <property type="protein sequence ID" value="TraesCS5B03G1056800.1.CDS"/>
    <property type="gene ID" value="TraesCS5B03G1056800"/>
</dbReference>
<dbReference type="GeneID" id="123117123"/>